<feature type="region of interest" description="Disordered" evidence="1">
    <location>
        <begin position="65"/>
        <end position="86"/>
    </location>
</feature>
<name>A0A6N8DMF1_RHOAC</name>
<evidence type="ECO:0000256" key="1">
    <source>
        <dbReference type="SAM" id="MobiDB-lite"/>
    </source>
</evidence>
<dbReference type="RefSeq" id="WP_155445053.1">
    <property type="nucleotide sequence ID" value="NZ_JAOQNR010000003.1"/>
</dbReference>
<evidence type="ECO:0000313" key="3">
    <source>
        <dbReference type="Proteomes" id="UP000439113"/>
    </source>
</evidence>
<proteinExistence type="predicted"/>
<evidence type="ECO:0000313" key="2">
    <source>
        <dbReference type="EMBL" id="MTV30393.1"/>
    </source>
</evidence>
<organism evidence="2 3">
    <name type="scientific">Rhodoblastus acidophilus</name>
    <name type="common">Rhodopseudomonas acidophila</name>
    <dbReference type="NCBI Taxonomy" id="1074"/>
    <lineage>
        <taxon>Bacteria</taxon>
        <taxon>Pseudomonadati</taxon>
        <taxon>Pseudomonadota</taxon>
        <taxon>Alphaproteobacteria</taxon>
        <taxon>Hyphomicrobiales</taxon>
        <taxon>Rhodoblastaceae</taxon>
        <taxon>Rhodoblastus</taxon>
    </lineage>
</organism>
<sequence length="86" mass="8741">MPKTIGLADLAAAVSAAVASAKQRPEPVVIGLAPPARPWPQAAATFAGARPTVPPKWRDGVTAPRASLSKAAPKATSSFEGWRGNA</sequence>
<reference evidence="2 3" key="1">
    <citation type="submission" date="2019-11" db="EMBL/GenBank/DDBJ databases">
        <title>Whole-genome sequence of a Rhodoblastus acidophilus DSM 142.</title>
        <authorList>
            <person name="Kyndt J.A."/>
            <person name="Meyer T.E."/>
        </authorList>
    </citation>
    <scope>NUCLEOTIDE SEQUENCE [LARGE SCALE GENOMIC DNA]</scope>
    <source>
        <strain evidence="2 3">DSM 142</strain>
    </source>
</reference>
<dbReference type="Proteomes" id="UP000439113">
    <property type="component" value="Unassembled WGS sequence"/>
</dbReference>
<accession>A0A6N8DMF1</accession>
<gene>
    <name evidence="2" type="ORF">GJ654_05225</name>
</gene>
<dbReference type="AlphaFoldDB" id="A0A6N8DMF1"/>
<protein>
    <submittedName>
        <fullName evidence="2">Uncharacterized protein</fullName>
    </submittedName>
</protein>
<dbReference type="EMBL" id="WNKS01000003">
    <property type="protein sequence ID" value="MTV30393.1"/>
    <property type="molecule type" value="Genomic_DNA"/>
</dbReference>
<comment type="caution">
    <text evidence="2">The sequence shown here is derived from an EMBL/GenBank/DDBJ whole genome shotgun (WGS) entry which is preliminary data.</text>
</comment>